<evidence type="ECO:0000256" key="1">
    <source>
        <dbReference type="ARBA" id="ARBA00022603"/>
    </source>
</evidence>
<name>A0A1Q9BWV4_SYMMI</name>
<dbReference type="Gene3D" id="3.40.50.150">
    <property type="entry name" value="Vaccinia Virus protein VP39"/>
    <property type="match status" value="1"/>
</dbReference>
<proteinExistence type="predicted"/>
<evidence type="ECO:0000256" key="2">
    <source>
        <dbReference type="ARBA" id="ARBA00022679"/>
    </source>
</evidence>
<keyword evidence="1 3" id="KW-0489">Methyltransferase</keyword>
<dbReference type="AlphaFoldDB" id="A0A1Q9BWV4"/>
<keyword evidence="2" id="KW-0808">Transferase</keyword>
<dbReference type="InterPro" id="IPR029063">
    <property type="entry name" value="SAM-dependent_MTases_sf"/>
</dbReference>
<evidence type="ECO:0000313" key="3">
    <source>
        <dbReference type="EMBL" id="OLP75161.1"/>
    </source>
</evidence>
<dbReference type="InterPro" id="IPR001525">
    <property type="entry name" value="C5_MeTfrase"/>
</dbReference>
<reference evidence="3 4" key="1">
    <citation type="submission" date="2016-02" db="EMBL/GenBank/DDBJ databases">
        <title>Genome analysis of coral dinoflagellate symbionts highlights evolutionary adaptations to a symbiotic lifestyle.</title>
        <authorList>
            <person name="Aranda M."/>
            <person name="Li Y."/>
            <person name="Liew Y.J."/>
            <person name="Baumgarten S."/>
            <person name="Simakov O."/>
            <person name="Wilson M."/>
            <person name="Piel J."/>
            <person name="Ashoor H."/>
            <person name="Bougouffa S."/>
            <person name="Bajic V.B."/>
            <person name="Ryu T."/>
            <person name="Ravasi T."/>
            <person name="Bayer T."/>
            <person name="Micklem G."/>
            <person name="Kim H."/>
            <person name="Bhak J."/>
            <person name="Lajeunesse T.C."/>
            <person name="Voolstra C.R."/>
        </authorList>
    </citation>
    <scope>NUCLEOTIDE SEQUENCE [LARGE SCALE GENOMIC DNA]</scope>
    <source>
        <strain evidence="3 4">CCMP2467</strain>
    </source>
</reference>
<dbReference type="OrthoDB" id="443219at2759"/>
<dbReference type="EMBL" id="LSRX01002737">
    <property type="protein sequence ID" value="OLP75161.1"/>
    <property type="molecule type" value="Genomic_DNA"/>
</dbReference>
<dbReference type="Proteomes" id="UP000186817">
    <property type="component" value="Unassembled WGS sequence"/>
</dbReference>
<protein>
    <submittedName>
        <fullName evidence="3">Modification methylase ScrFIA</fullName>
    </submittedName>
</protein>
<keyword evidence="4" id="KW-1185">Reference proteome</keyword>
<gene>
    <name evidence="3" type="primary">scrFIAM</name>
    <name evidence="3" type="ORF">AK812_SmicGene45088</name>
</gene>
<dbReference type="SUPFAM" id="SSF53335">
    <property type="entry name" value="S-adenosyl-L-methionine-dependent methyltransferases"/>
    <property type="match status" value="1"/>
</dbReference>
<dbReference type="GO" id="GO:0032259">
    <property type="term" value="P:methylation"/>
    <property type="evidence" value="ECO:0007669"/>
    <property type="project" value="UniProtKB-KW"/>
</dbReference>
<dbReference type="Pfam" id="PF00145">
    <property type="entry name" value="DNA_methylase"/>
    <property type="match status" value="1"/>
</dbReference>
<evidence type="ECO:0000313" key="4">
    <source>
        <dbReference type="Proteomes" id="UP000186817"/>
    </source>
</evidence>
<accession>A0A1Q9BWV4</accession>
<comment type="caution">
    <text evidence="3">The sequence shown here is derived from an EMBL/GenBank/DDBJ whole genome shotgun (WGS) entry which is preliminary data.</text>
</comment>
<organism evidence="3 4">
    <name type="scientific">Symbiodinium microadriaticum</name>
    <name type="common">Dinoflagellate</name>
    <name type="synonym">Zooxanthella microadriatica</name>
    <dbReference type="NCBI Taxonomy" id="2951"/>
    <lineage>
        <taxon>Eukaryota</taxon>
        <taxon>Sar</taxon>
        <taxon>Alveolata</taxon>
        <taxon>Dinophyceae</taxon>
        <taxon>Suessiales</taxon>
        <taxon>Symbiodiniaceae</taxon>
        <taxon>Symbiodinium</taxon>
    </lineage>
</organism>
<sequence>MLLIVKKVECNERCRDVILARQLDLMASPGPVHRDVITFQPSGNEQGAVGVIGGFPCQGVSQAGYELGLDDPRSSLLTHYFRIFDTLANPTFLLLENIGNLRSKALSEVFAFVVKECQKRNMDLKWATVTGKQCGLHAWISAMLFEMNRERIFLYMYKPGCALFRNGRPLHEMRPCDMINDALQPWLKLIQPPVTRWLSRTQDAEEKMRLEALGNAVVPQCARLAIHLIKQGIKIE</sequence>
<dbReference type="GO" id="GO:0008168">
    <property type="term" value="F:methyltransferase activity"/>
    <property type="evidence" value="ECO:0007669"/>
    <property type="project" value="UniProtKB-KW"/>
</dbReference>